<dbReference type="PANTHER" id="PTHR43096:SF52">
    <property type="entry name" value="DNAJ HOMOLOG 1, MITOCHONDRIAL-RELATED"/>
    <property type="match status" value="1"/>
</dbReference>
<dbReference type="HAMAP" id="MF_01152">
    <property type="entry name" value="DnaJ"/>
    <property type="match status" value="1"/>
</dbReference>
<dbReference type="CDD" id="cd10747">
    <property type="entry name" value="DnaJ_C"/>
    <property type="match status" value="1"/>
</dbReference>
<feature type="binding site" evidence="10">
    <location>
        <position position="207"/>
    </location>
    <ligand>
        <name>Zn(2+)</name>
        <dbReference type="ChEBI" id="CHEBI:29105"/>
        <label>1</label>
    </ligand>
</feature>
<feature type="binding site" evidence="10">
    <location>
        <position position="170"/>
    </location>
    <ligand>
        <name>Zn(2+)</name>
        <dbReference type="ChEBI" id="CHEBI:29105"/>
        <label>2</label>
    </ligand>
</feature>
<dbReference type="Pfam" id="PF00684">
    <property type="entry name" value="DnaJ_CXXCXGXG"/>
    <property type="match status" value="1"/>
</dbReference>
<evidence type="ECO:0000256" key="8">
    <source>
        <dbReference type="ARBA" id="ARBA00061004"/>
    </source>
</evidence>
<dbReference type="GO" id="GO:0008270">
    <property type="term" value="F:zinc ion binding"/>
    <property type="evidence" value="ECO:0007669"/>
    <property type="project" value="UniProtKB-UniRule"/>
</dbReference>
<keyword evidence="10" id="KW-0346">Stress response</keyword>
<comment type="similarity">
    <text evidence="8 10">Belongs to the DnaJ family.</text>
</comment>
<comment type="subunit">
    <text evidence="10">Homodimer.</text>
</comment>
<dbReference type="Gene3D" id="2.10.230.10">
    <property type="entry name" value="Heat shock protein DnaJ, cysteine-rich domain"/>
    <property type="match status" value="1"/>
</dbReference>
<dbReference type="STRING" id="378794.GCA_001570625_01963"/>
<dbReference type="InterPro" id="IPR036410">
    <property type="entry name" value="HSP_DnaJ_Cys-rich_dom_sf"/>
</dbReference>
<evidence type="ECO:0000256" key="6">
    <source>
        <dbReference type="ARBA" id="ARBA00023186"/>
    </source>
</evidence>
<keyword evidence="4 10" id="KW-0863">Zinc-finger</keyword>
<evidence type="ECO:0000259" key="12">
    <source>
        <dbReference type="PROSITE" id="PS50076"/>
    </source>
</evidence>
<name>A0A354YY22_9FIRM</name>
<evidence type="ECO:0000256" key="11">
    <source>
        <dbReference type="PROSITE-ProRule" id="PRU00546"/>
    </source>
</evidence>
<feature type="binding site" evidence="10">
    <location>
        <position position="167"/>
    </location>
    <ligand>
        <name>Zn(2+)</name>
        <dbReference type="ChEBI" id="CHEBI:29105"/>
        <label>2</label>
    </ligand>
</feature>
<dbReference type="Gene3D" id="1.10.287.110">
    <property type="entry name" value="DnaJ domain"/>
    <property type="match status" value="1"/>
</dbReference>
<sequence length="377" mass="41742">MSAKRDYYEVLDISQNASAEEIKKAYRQKARKLHPDVNRDDPQAEEKFKEVSDAYEVLSDPQKRELYDRFGHDAFDPSRNGAGGFGGFGGFDDMGGGFGDIFDIFFGGAGTRRRTGPQRGADREVRLEINFEDAVFGIEKEIEISRMERCEKCKGSGAEPGSEVKTCPTCRGTGQQRTVQNTPFGRFETSRPCSQCRGEGKIIEKACSACKGNGEQRKNRRIDIRIPAGIDSGSRLRVQGEGEQGIRGGPSGDLYITILVRPHASFKREGYNLLCKLPIDFVQAALGTEVEVPLLGGAVHLLHIPEGTQPGDIITVKGKGIPHLHSHRNGDLKVQIEVKIPRKLSRRQREILLQFAEESDEKGGKKGLFEKFKDAMG</sequence>
<comment type="function">
    <text evidence="7 10">Participates actively in the response to hyperosmotic and heat shock by preventing the aggregation of stress-denatured proteins and by disaggregating proteins, also in an autonomous, DnaK-independent fashion. Unfolded proteins bind initially to DnaJ; upon interaction with the DnaJ-bound protein, DnaK hydrolyzes its bound ATP, resulting in the formation of a stable complex. GrpE releases ADP from DnaK; ATP binding to DnaK triggers the release of the substrate protein, thus completing the reaction cycle. Several rounds of ATP-dependent interactions between DnaJ, DnaK and GrpE are required for fully efficient folding. Also involved, together with DnaK and GrpE, in the DNA replication of plasmids through activation of initiation proteins.</text>
</comment>
<feature type="repeat" description="CXXCXGXG motif" evidence="10">
    <location>
        <begin position="193"/>
        <end position="200"/>
    </location>
</feature>
<dbReference type="AlphaFoldDB" id="A0A354YY22"/>
<evidence type="ECO:0000313" key="14">
    <source>
        <dbReference type="EMBL" id="HBK53616.1"/>
    </source>
</evidence>
<dbReference type="NCBIfam" id="TIGR02349">
    <property type="entry name" value="DnaJ_bact"/>
    <property type="match status" value="1"/>
</dbReference>
<comment type="domain">
    <text evidence="10">The J domain is necessary and sufficient to stimulate DnaK ATPase activity. Zinc center 1 plays an important role in the autonomous, DnaK-independent chaperone activity of DnaJ. Zinc center 2 is essential for interaction with DnaK and for DnaJ activity.</text>
</comment>
<evidence type="ECO:0000259" key="13">
    <source>
        <dbReference type="PROSITE" id="PS51188"/>
    </source>
</evidence>
<dbReference type="SUPFAM" id="SSF46565">
    <property type="entry name" value="Chaperone J-domain"/>
    <property type="match status" value="1"/>
</dbReference>
<feature type="binding site" evidence="10">
    <location>
        <position position="210"/>
    </location>
    <ligand>
        <name>Zn(2+)</name>
        <dbReference type="ChEBI" id="CHEBI:29105"/>
        <label>1</label>
    </ligand>
</feature>
<dbReference type="SUPFAM" id="SSF57938">
    <property type="entry name" value="DnaJ/Hsp40 cysteine-rich domain"/>
    <property type="match status" value="1"/>
</dbReference>
<reference evidence="14 15" key="1">
    <citation type="journal article" date="2018" name="Nat. Biotechnol.">
        <title>A standardized bacterial taxonomy based on genome phylogeny substantially revises the tree of life.</title>
        <authorList>
            <person name="Parks D.H."/>
            <person name="Chuvochina M."/>
            <person name="Waite D.W."/>
            <person name="Rinke C."/>
            <person name="Skarshewski A."/>
            <person name="Chaumeil P.A."/>
            <person name="Hugenholtz P."/>
        </authorList>
    </citation>
    <scope>NUCLEOTIDE SEQUENCE [LARGE SCALE GENOMIC DNA]</scope>
    <source>
        <strain evidence="14">UBA10948</strain>
    </source>
</reference>
<dbReference type="InterPro" id="IPR008971">
    <property type="entry name" value="HSP40/DnaJ_pept-bd"/>
</dbReference>
<dbReference type="EMBL" id="DNZF01000148">
    <property type="protein sequence ID" value="HBK53616.1"/>
    <property type="molecule type" value="Genomic_DNA"/>
</dbReference>
<dbReference type="InterPro" id="IPR018253">
    <property type="entry name" value="DnaJ_domain_CS"/>
</dbReference>
<dbReference type="GO" id="GO:0006260">
    <property type="term" value="P:DNA replication"/>
    <property type="evidence" value="ECO:0007669"/>
    <property type="project" value="UniProtKB-KW"/>
</dbReference>
<keyword evidence="2 10" id="KW-0479">Metal-binding</keyword>
<comment type="caution">
    <text evidence="14">The sequence shown here is derived from an EMBL/GenBank/DDBJ whole genome shotgun (WGS) entry which is preliminary data.</text>
</comment>
<dbReference type="GO" id="GO:0005524">
    <property type="term" value="F:ATP binding"/>
    <property type="evidence" value="ECO:0007669"/>
    <property type="project" value="InterPro"/>
</dbReference>
<feature type="repeat" description="CXXCXGXG motif" evidence="10">
    <location>
        <begin position="167"/>
        <end position="174"/>
    </location>
</feature>
<keyword evidence="3 10" id="KW-0677">Repeat</keyword>
<evidence type="ECO:0000256" key="7">
    <source>
        <dbReference type="ARBA" id="ARBA00053423"/>
    </source>
</evidence>
<organism evidence="14 15">
    <name type="scientific">Syntrophomonas wolfei</name>
    <dbReference type="NCBI Taxonomy" id="863"/>
    <lineage>
        <taxon>Bacteria</taxon>
        <taxon>Bacillati</taxon>
        <taxon>Bacillota</taxon>
        <taxon>Clostridia</taxon>
        <taxon>Eubacteriales</taxon>
        <taxon>Syntrophomonadaceae</taxon>
        <taxon>Syntrophomonas</taxon>
    </lineage>
</organism>
<dbReference type="PANTHER" id="PTHR43096">
    <property type="entry name" value="DNAJ HOMOLOG 1, MITOCHONDRIAL-RELATED"/>
    <property type="match status" value="1"/>
</dbReference>
<dbReference type="Pfam" id="PF01556">
    <property type="entry name" value="DnaJ_C"/>
    <property type="match status" value="1"/>
</dbReference>
<dbReference type="InterPro" id="IPR036869">
    <property type="entry name" value="J_dom_sf"/>
</dbReference>
<dbReference type="OMA" id="MATDYYA"/>
<feature type="repeat" description="CXXCXGXG motif" evidence="10">
    <location>
        <begin position="207"/>
        <end position="214"/>
    </location>
</feature>
<evidence type="ECO:0000256" key="4">
    <source>
        <dbReference type="ARBA" id="ARBA00022771"/>
    </source>
</evidence>
<keyword evidence="1 10" id="KW-0235">DNA replication</keyword>
<dbReference type="Proteomes" id="UP000263273">
    <property type="component" value="Unassembled WGS sequence"/>
</dbReference>
<evidence type="ECO:0000256" key="10">
    <source>
        <dbReference type="HAMAP-Rule" id="MF_01152"/>
    </source>
</evidence>
<accession>A0A354YY22</accession>
<feature type="binding site" evidence="10">
    <location>
        <position position="196"/>
    </location>
    <ligand>
        <name>Zn(2+)</name>
        <dbReference type="ChEBI" id="CHEBI:29105"/>
        <label>2</label>
    </ligand>
</feature>
<dbReference type="GO" id="GO:0042026">
    <property type="term" value="P:protein refolding"/>
    <property type="evidence" value="ECO:0007669"/>
    <property type="project" value="TreeGrafter"/>
</dbReference>
<dbReference type="Pfam" id="PF00226">
    <property type="entry name" value="DnaJ"/>
    <property type="match status" value="1"/>
</dbReference>
<dbReference type="GO" id="GO:0051082">
    <property type="term" value="F:unfolded protein binding"/>
    <property type="evidence" value="ECO:0007669"/>
    <property type="project" value="UniProtKB-UniRule"/>
</dbReference>
<dbReference type="Gene3D" id="2.60.260.20">
    <property type="entry name" value="Urease metallochaperone UreE, N-terminal domain"/>
    <property type="match status" value="2"/>
</dbReference>
<dbReference type="InterPro" id="IPR002939">
    <property type="entry name" value="DnaJ_C"/>
</dbReference>
<keyword evidence="5 10" id="KW-0862">Zinc</keyword>
<dbReference type="CDD" id="cd10719">
    <property type="entry name" value="DnaJ_zf"/>
    <property type="match status" value="1"/>
</dbReference>
<keyword evidence="6 10" id="KW-0143">Chaperone</keyword>
<dbReference type="PROSITE" id="PS00636">
    <property type="entry name" value="DNAJ_1"/>
    <property type="match status" value="1"/>
</dbReference>
<dbReference type="GO" id="GO:0005737">
    <property type="term" value="C:cytoplasm"/>
    <property type="evidence" value="ECO:0007669"/>
    <property type="project" value="UniProtKB-SubCell"/>
</dbReference>
<dbReference type="PROSITE" id="PS50076">
    <property type="entry name" value="DNAJ_2"/>
    <property type="match status" value="1"/>
</dbReference>
<dbReference type="SMART" id="SM00271">
    <property type="entry name" value="DnaJ"/>
    <property type="match status" value="1"/>
</dbReference>
<proteinExistence type="inferred from homology"/>
<comment type="subcellular location">
    <subcellularLocation>
        <location evidence="10">Cytoplasm</location>
    </subcellularLocation>
</comment>
<dbReference type="GO" id="GO:0031072">
    <property type="term" value="F:heat shock protein binding"/>
    <property type="evidence" value="ECO:0007669"/>
    <property type="project" value="InterPro"/>
</dbReference>
<dbReference type="PROSITE" id="PS51188">
    <property type="entry name" value="ZF_CR"/>
    <property type="match status" value="1"/>
</dbReference>
<dbReference type="InterPro" id="IPR012724">
    <property type="entry name" value="DnaJ"/>
</dbReference>
<feature type="repeat" description="CXXCXGXG motif" evidence="10">
    <location>
        <begin position="150"/>
        <end position="157"/>
    </location>
</feature>
<dbReference type="InterPro" id="IPR001305">
    <property type="entry name" value="HSP_DnaJ_Cys-rich_dom"/>
</dbReference>
<comment type="cofactor">
    <cofactor evidence="10">
        <name>Zn(2+)</name>
        <dbReference type="ChEBI" id="CHEBI:29105"/>
    </cofactor>
    <text evidence="10">Binds 2 Zn(2+) ions per monomer.</text>
</comment>
<dbReference type="FunFam" id="2.10.230.10:FF:000002">
    <property type="entry name" value="Molecular chaperone DnaJ"/>
    <property type="match status" value="1"/>
</dbReference>
<dbReference type="InterPro" id="IPR001623">
    <property type="entry name" value="DnaJ_domain"/>
</dbReference>
<evidence type="ECO:0000256" key="2">
    <source>
        <dbReference type="ARBA" id="ARBA00022723"/>
    </source>
</evidence>
<protein>
    <recommendedName>
        <fullName evidence="9 10">Chaperone protein DnaJ</fullName>
    </recommendedName>
</protein>
<evidence type="ECO:0000256" key="9">
    <source>
        <dbReference type="ARBA" id="ARBA00067609"/>
    </source>
</evidence>
<dbReference type="CDD" id="cd06257">
    <property type="entry name" value="DnaJ"/>
    <property type="match status" value="1"/>
</dbReference>
<feature type="domain" description="CR-type" evidence="13">
    <location>
        <begin position="137"/>
        <end position="219"/>
    </location>
</feature>
<dbReference type="GO" id="GO:0009408">
    <property type="term" value="P:response to heat"/>
    <property type="evidence" value="ECO:0007669"/>
    <property type="project" value="InterPro"/>
</dbReference>
<dbReference type="SUPFAM" id="SSF49493">
    <property type="entry name" value="HSP40/DnaJ peptide-binding domain"/>
    <property type="match status" value="2"/>
</dbReference>
<evidence type="ECO:0000256" key="3">
    <source>
        <dbReference type="ARBA" id="ARBA00022737"/>
    </source>
</evidence>
<feature type="binding site" evidence="10">
    <location>
        <position position="193"/>
    </location>
    <ligand>
        <name>Zn(2+)</name>
        <dbReference type="ChEBI" id="CHEBI:29105"/>
        <label>2</label>
    </ligand>
</feature>
<dbReference type="PRINTS" id="PR00625">
    <property type="entry name" value="JDOMAIN"/>
</dbReference>
<evidence type="ECO:0000256" key="5">
    <source>
        <dbReference type="ARBA" id="ARBA00022833"/>
    </source>
</evidence>
<dbReference type="FunFam" id="1.10.287.110:FF:000034">
    <property type="entry name" value="Chaperone protein DnaJ"/>
    <property type="match status" value="1"/>
</dbReference>
<feature type="binding site" evidence="10">
    <location>
        <position position="153"/>
    </location>
    <ligand>
        <name>Zn(2+)</name>
        <dbReference type="ChEBI" id="CHEBI:29105"/>
        <label>1</label>
    </ligand>
</feature>
<evidence type="ECO:0000256" key="1">
    <source>
        <dbReference type="ARBA" id="ARBA00022705"/>
    </source>
</evidence>
<feature type="zinc finger region" description="CR-type" evidence="11">
    <location>
        <begin position="137"/>
        <end position="219"/>
    </location>
</feature>
<evidence type="ECO:0000313" key="15">
    <source>
        <dbReference type="Proteomes" id="UP000263273"/>
    </source>
</evidence>
<feature type="domain" description="J" evidence="12">
    <location>
        <begin position="6"/>
        <end position="71"/>
    </location>
</feature>
<keyword evidence="10" id="KW-0963">Cytoplasm</keyword>
<dbReference type="FunFam" id="2.60.260.20:FF:000005">
    <property type="entry name" value="Chaperone protein dnaJ 1, mitochondrial"/>
    <property type="match status" value="1"/>
</dbReference>
<gene>
    <name evidence="10 14" type="primary">dnaJ</name>
    <name evidence="14" type="ORF">DDZ44_06750</name>
</gene>
<feature type="binding site" evidence="10">
    <location>
        <position position="150"/>
    </location>
    <ligand>
        <name>Zn(2+)</name>
        <dbReference type="ChEBI" id="CHEBI:29105"/>
        <label>1</label>
    </ligand>
</feature>
<dbReference type="NCBIfam" id="NF008035">
    <property type="entry name" value="PRK10767.1"/>
    <property type="match status" value="1"/>
</dbReference>
<dbReference type="RefSeq" id="WP_011640979.1">
    <property type="nucleotide sequence ID" value="NZ_DHSN01000013.1"/>
</dbReference>